<evidence type="ECO:0000313" key="3">
    <source>
        <dbReference type="Proteomes" id="UP001523369"/>
    </source>
</evidence>
<accession>A0ABT1DXS0</accession>
<keyword evidence="1" id="KW-1133">Transmembrane helix</keyword>
<protein>
    <recommendedName>
        <fullName evidence="4">Integral membrane protein</fullName>
    </recommendedName>
</protein>
<organism evidence="2 3">
    <name type="scientific">Paractinoplanes aksuensis</name>
    <dbReference type="NCBI Taxonomy" id="2939490"/>
    <lineage>
        <taxon>Bacteria</taxon>
        <taxon>Bacillati</taxon>
        <taxon>Actinomycetota</taxon>
        <taxon>Actinomycetes</taxon>
        <taxon>Micromonosporales</taxon>
        <taxon>Micromonosporaceae</taxon>
        <taxon>Paractinoplanes</taxon>
    </lineage>
</organism>
<keyword evidence="3" id="KW-1185">Reference proteome</keyword>
<dbReference type="Proteomes" id="UP001523369">
    <property type="component" value="Unassembled WGS sequence"/>
</dbReference>
<evidence type="ECO:0000256" key="1">
    <source>
        <dbReference type="SAM" id="Phobius"/>
    </source>
</evidence>
<dbReference type="RefSeq" id="WP_253241726.1">
    <property type="nucleotide sequence ID" value="NZ_JAMYJR010000039.1"/>
</dbReference>
<evidence type="ECO:0000313" key="2">
    <source>
        <dbReference type="EMBL" id="MCO8275669.1"/>
    </source>
</evidence>
<proteinExistence type="predicted"/>
<keyword evidence="1" id="KW-0472">Membrane</keyword>
<evidence type="ECO:0008006" key="4">
    <source>
        <dbReference type="Google" id="ProtNLM"/>
    </source>
</evidence>
<feature type="transmembrane region" description="Helical" evidence="1">
    <location>
        <begin position="6"/>
        <end position="27"/>
    </location>
</feature>
<gene>
    <name evidence="2" type="ORF">M1L60_34315</name>
</gene>
<comment type="caution">
    <text evidence="2">The sequence shown here is derived from an EMBL/GenBank/DDBJ whole genome shotgun (WGS) entry which is preliminary data.</text>
</comment>
<reference evidence="2 3" key="1">
    <citation type="submission" date="2022-06" db="EMBL/GenBank/DDBJ databases">
        <title>New Species of the Genus Actinoplanes, ActinopZanes ferrugineus.</title>
        <authorList>
            <person name="Ding P."/>
        </authorList>
    </citation>
    <scope>NUCLEOTIDE SEQUENCE [LARGE SCALE GENOMIC DNA]</scope>
    <source>
        <strain evidence="2 3">TRM88003</strain>
    </source>
</reference>
<sequence>MSTSDWTMLAGGVAGAVLALYGLVILVTGRAPEPTARTFRSVRDAGFYHFLFGTALGLVVVATGIGQGAVSVTITVLAILVAGVALVRFRPRGRSRPVNRQL</sequence>
<feature type="transmembrane region" description="Helical" evidence="1">
    <location>
        <begin position="47"/>
        <end position="65"/>
    </location>
</feature>
<feature type="transmembrane region" description="Helical" evidence="1">
    <location>
        <begin position="71"/>
        <end position="89"/>
    </location>
</feature>
<dbReference type="EMBL" id="JAMYJR010000039">
    <property type="protein sequence ID" value="MCO8275669.1"/>
    <property type="molecule type" value="Genomic_DNA"/>
</dbReference>
<keyword evidence="1" id="KW-0812">Transmembrane</keyword>
<name>A0ABT1DXS0_9ACTN</name>